<comment type="caution">
    <text evidence="4">The sequence shown here is derived from an EMBL/GenBank/DDBJ whole genome shotgun (WGS) entry which is preliminary data.</text>
</comment>
<proteinExistence type="inferred from homology"/>
<dbReference type="InterPro" id="IPR036610">
    <property type="entry name" value="PEBP-like_sf"/>
</dbReference>
<dbReference type="AlphaFoldDB" id="A0AAQ4DK30"/>
<organism evidence="4 5">
    <name type="scientific">Amblyomma americanum</name>
    <name type="common">Lone star tick</name>
    <dbReference type="NCBI Taxonomy" id="6943"/>
    <lineage>
        <taxon>Eukaryota</taxon>
        <taxon>Metazoa</taxon>
        <taxon>Ecdysozoa</taxon>
        <taxon>Arthropoda</taxon>
        <taxon>Chelicerata</taxon>
        <taxon>Arachnida</taxon>
        <taxon>Acari</taxon>
        <taxon>Parasitiformes</taxon>
        <taxon>Ixodida</taxon>
        <taxon>Ixodoidea</taxon>
        <taxon>Ixodidae</taxon>
        <taxon>Amblyomminae</taxon>
        <taxon>Amblyomma</taxon>
    </lineage>
</organism>
<reference evidence="4 5" key="1">
    <citation type="journal article" date="2023" name="Arcadia Sci">
        <title>De novo assembly of a long-read Amblyomma americanum tick genome.</title>
        <authorList>
            <person name="Chou S."/>
            <person name="Poskanzer K.E."/>
            <person name="Rollins M."/>
            <person name="Thuy-Boun P.S."/>
        </authorList>
    </citation>
    <scope>NUCLEOTIDE SEQUENCE [LARGE SCALE GENOMIC DNA]</scope>
    <source>
        <strain evidence="4">F_SG_1</strain>
        <tissue evidence="4">Salivary glands</tissue>
    </source>
</reference>
<dbReference type="CDD" id="cd00866">
    <property type="entry name" value="PEBP_euk"/>
    <property type="match status" value="1"/>
</dbReference>
<dbReference type="SUPFAM" id="SSF49777">
    <property type="entry name" value="PEBP-like"/>
    <property type="match status" value="1"/>
</dbReference>
<evidence type="ECO:0000256" key="3">
    <source>
        <dbReference type="SAM" id="SignalP"/>
    </source>
</evidence>
<comment type="similarity">
    <text evidence="1">Belongs to the phosphatidylethanolamine-binding protein family.</text>
</comment>
<dbReference type="InterPro" id="IPR001858">
    <property type="entry name" value="Phosphatidylethanolamine-bd_CS"/>
</dbReference>
<dbReference type="Proteomes" id="UP001321473">
    <property type="component" value="Unassembled WGS sequence"/>
</dbReference>
<evidence type="ECO:0000313" key="4">
    <source>
        <dbReference type="EMBL" id="KAK8762820.1"/>
    </source>
</evidence>
<dbReference type="InterPro" id="IPR008914">
    <property type="entry name" value="PEBP"/>
</dbReference>
<sequence length="224" mass="24718">MMPVLPSTLLLLTLWSGTEAEAPSSKPEPPSKSRQGLNSEDDTWLQPVSEDVWKTSELAYDLSLPDTIYGELKVRYGDMTVARDTMVMPTATSEAPEVSLKGAINCMPPFALVMVDPDVPSREQPTERSRVHWMVLNANSTERLHEGEEAVPYSGPSPPEGTGPHRYVFLAYCQSGKWVSSDDIAPKRRNKFELGDFAANLNAGNAFGGTFFYAENANQYGRNL</sequence>
<feature type="signal peptide" evidence="3">
    <location>
        <begin position="1"/>
        <end position="20"/>
    </location>
</feature>
<evidence type="ECO:0008006" key="6">
    <source>
        <dbReference type="Google" id="ProtNLM"/>
    </source>
</evidence>
<keyword evidence="5" id="KW-1185">Reference proteome</keyword>
<gene>
    <name evidence="4" type="ORF">V5799_025912</name>
</gene>
<name>A0AAQ4DK30_AMBAM</name>
<dbReference type="Gene3D" id="3.90.280.10">
    <property type="entry name" value="PEBP-like"/>
    <property type="match status" value="1"/>
</dbReference>
<evidence type="ECO:0000256" key="1">
    <source>
        <dbReference type="ARBA" id="ARBA00007091"/>
    </source>
</evidence>
<evidence type="ECO:0000313" key="5">
    <source>
        <dbReference type="Proteomes" id="UP001321473"/>
    </source>
</evidence>
<evidence type="ECO:0000256" key="2">
    <source>
        <dbReference type="SAM" id="MobiDB-lite"/>
    </source>
</evidence>
<accession>A0AAQ4DK30</accession>
<dbReference type="PROSITE" id="PS01220">
    <property type="entry name" value="PBP"/>
    <property type="match status" value="1"/>
</dbReference>
<feature type="region of interest" description="Disordered" evidence="2">
    <location>
        <begin position="19"/>
        <end position="43"/>
    </location>
</feature>
<keyword evidence="3" id="KW-0732">Signal</keyword>
<feature type="chain" id="PRO_5042978240" description="Phosphatidylethanolamine-binding protein" evidence="3">
    <location>
        <begin position="21"/>
        <end position="224"/>
    </location>
</feature>
<dbReference type="Pfam" id="PF01161">
    <property type="entry name" value="PBP"/>
    <property type="match status" value="1"/>
</dbReference>
<dbReference type="InterPro" id="IPR035810">
    <property type="entry name" value="PEBP_euk"/>
</dbReference>
<protein>
    <recommendedName>
        <fullName evidence="6">Phosphatidylethanolamine-binding protein</fullName>
    </recommendedName>
</protein>
<dbReference type="PANTHER" id="PTHR11362">
    <property type="entry name" value="PHOSPHATIDYLETHANOLAMINE-BINDING PROTEIN"/>
    <property type="match status" value="1"/>
</dbReference>
<dbReference type="PANTHER" id="PTHR11362:SF82">
    <property type="entry name" value="PHOSPHATIDYLETHANOLAMINE-BINDING PROTEIN 4"/>
    <property type="match status" value="1"/>
</dbReference>
<dbReference type="EMBL" id="JARKHS020029752">
    <property type="protein sequence ID" value="KAK8762820.1"/>
    <property type="molecule type" value="Genomic_DNA"/>
</dbReference>